<dbReference type="InterPro" id="IPR002052">
    <property type="entry name" value="DNA_methylase_N6_adenine_CS"/>
</dbReference>
<evidence type="ECO:0000256" key="3">
    <source>
        <dbReference type="ARBA" id="ARBA00022679"/>
    </source>
</evidence>
<dbReference type="EMBL" id="JABAGI010000003">
    <property type="protein sequence ID" value="NME61988.1"/>
    <property type="molecule type" value="Genomic_DNA"/>
</dbReference>
<name>A0A7X9NQJ3_9BIFI</name>
<sequence>MRPYRMDPAEVWNMDARRIPGCLPPESMHAVVTDPPYELGFGGRAWDRQGIAFDPAFWAGLLKVTRPGGILLAFGARRLWHRMVCAVEDAGWEPVDQIAWLFDDGMDTSETAPHALDREAGVDVKEGRVRADSGGGTYARRVRYRDRYRPRTDAARAWEGFSSGLRPAWEPILVARAPRDGTFGHTLAVWGTGAFPAVSDAVSDVPLPGRSWWYGGHAHGADRPVVDASLAAPRNPKDPRWLGACDRLGLVPDAKAYPASVLDAGALALTRPAGRRRLAHPTVKPLALMRHLVALACPAGGLVLDPFAGSGTTLQAALDEGRRAVGVEADPLFLPLIDRRLDTPVQTMLA</sequence>
<feature type="domain" description="DNA methylase N-4/N-6" evidence="5">
    <location>
        <begin position="29"/>
        <end position="334"/>
    </location>
</feature>
<dbReference type="PROSITE" id="PS00092">
    <property type="entry name" value="N6_MTASE"/>
    <property type="match status" value="1"/>
</dbReference>
<organism evidence="6 7">
    <name type="scientific">Bifidobacterium thermophilum</name>
    <dbReference type="NCBI Taxonomy" id="33905"/>
    <lineage>
        <taxon>Bacteria</taxon>
        <taxon>Bacillati</taxon>
        <taxon>Actinomycetota</taxon>
        <taxon>Actinomycetes</taxon>
        <taxon>Bifidobacteriales</taxon>
        <taxon>Bifidobacteriaceae</taxon>
        <taxon>Bifidobacterium</taxon>
    </lineage>
</organism>
<dbReference type="Proteomes" id="UP000588369">
    <property type="component" value="Unassembled WGS sequence"/>
</dbReference>
<dbReference type="InterPro" id="IPR001091">
    <property type="entry name" value="RM_Methyltransferase"/>
</dbReference>
<dbReference type="InterPro" id="IPR002941">
    <property type="entry name" value="DNA_methylase_N4/N6"/>
</dbReference>
<dbReference type="EC" id="2.1.1.-" evidence="4"/>
<reference evidence="6 7" key="1">
    <citation type="submission" date="2020-04" db="EMBL/GenBank/DDBJ databases">
        <authorList>
            <person name="Hitch T.C.A."/>
            <person name="Wylensek D."/>
            <person name="Clavel T."/>
        </authorList>
    </citation>
    <scope>NUCLEOTIDE SEQUENCE [LARGE SCALE GENOMIC DNA]</scope>
    <source>
        <strain evidence="6 7">BSM-130-P53-3C</strain>
    </source>
</reference>
<dbReference type="AlphaFoldDB" id="A0A7X9NQJ3"/>
<evidence type="ECO:0000313" key="7">
    <source>
        <dbReference type="Proteomes" id="UP000588369"/>
    </source>
</evidence>
<dbReference type="Gene3D" id="3.40.50.150">
    <property type="entry name" value="Vaccinia Virus protein VP39"/>
    <property type="match status" value="1"/>
</dbReference>
<gene>
    <name evidence="6" type="ORF">HF844_04115</name>
</gene>
<evidence type="ECO:0000256" key="1">
    <source>
        <dbReference type="ARBA" id="ARBA00006594"/>
    </source>
</evidence>
<evidence type="ECO:0000256" key="4">
    <source>
        <dbReference type="RuleBase" id="RU362026"/>
    </source>
</evidence>
<keyword evidence="3 6" id="KW-0808">Transferase</keyword>
<comment type="similarity">
    <text evidence="1 4">Belongs to the N(4)/N(6)-methyltransferase family.</text>
</comment>
<dbReference type="GO" id="GO:0032259">
    <property type="term" value="P:methylation"/>
    <property type="evidence" value="ECO:0007669"/>
    <property type="project" value="UniProtKB-KW"/>
</dbReference>
<protein>
    <recommendedName>
        <fullName evidence="4">Methyltransferase</fullName>
        <ecNumber evidence="4">2.1.1.-</ecNumber>
    </recommendedName>
</protein>
<evidence type="ECO:0000256" key="2">
    <source>
        <dbReference type="ARBA" id="ARBA00022603"/>
    </source>
</evidence>
<evidence type="ECO:0000259" key="5">
    <source>
        <dbReference type="Pfam" id="PF01555"/>
    </source>
</evidence>
<comment type="caution">
    <text evidence="6">The sequence shown here is derived from an EMBL/GenBank/DDBJ whole genome shotgun (WGS) entry which is preliminary data.</text>
</comment>
<dbReference type="Pfam" id="PF01555">
    <property type="entry name" value="N6_N4_Mtase"/>
    <property type="match status" value="1"/>
</dbReference>
<keyword evidence="2 6" id="KW-0489">Methyltransferase</keyword>
<dbReference type="InterPro" id="IPR029063">
    <property type="entry name" value="SAM-dependent_MTases_sf"/>
</dbReference>
<dbReference type="PRINTS" id="PR00508">
    <property type="entry name" value="S21N4MTFRASE"/>
</dbReference>
<dbReference type="SUPFAM" id="SSF53335">
    <property type="entry name" value="S-adenosyl-L-methionine-dependent methyltransferases"/>
    <property type="match status" value="1"/>
</dbReference>
<dbReference type="GO" id="GO:0008170">
    <property type="term" value="F:N-methyltransferase activity"/>
    <property type="evidence" value="ECO:0007669"/>
    <property type="project" value="InterPro"/>
</dbReference>
<evidence type="ECO:0000313" key="6">
    <source>
        <dbReference type="EMBL" id="NME61988.1"/>
    </source>
</evidence>
<accession>A0A7X9NQJ3</accession>
<proteinExistence type="inferred from homology"/>
<dbReference type="GO" id="GO:0003677">
    <property type="term" value="F:DNA binding"/>
    <property type="evidence" value="ECO:0007669"/>
    <property type="project" value="InterPro"/>
</dbReference>